<evidence type="ECO:0000256" key="12">
    <source>
        <dbReference type="SAM" id="MobiDB-lite"/>
    </source>
</evidence>
<dbReference type="GO" id="GO:0006397">
    <property type="term" value="P:mRNA processing"/>
    <property type="evidence" value="ECO:0007669"/>
    <property type="project" value="UniProtKB-KW"/>
</dbReference>
<dbReference type="PROSITE" id="PS51295">
    <property type="entry name" value="CRM"/>
    <property type="match status" value="2"/>
</dbReference>
<dbReference type="SMART" id="SM01103">
    <property type="entry name" value="CRS1_YhbY"/>
    <property type="match status" value="2"/>
</dbReference>
<evidence type="ECO:0000256" key="10">
    <source>
        <dbReference type="PROSITE-ProRule" id="PRU00626"/>
    </source>
</evidence>
<keyword evidence="8" id="KW-0508">mRNA splicing</keyword>
<keyword evidence="6 10" id="KW-0694">RNA-binding</keyword>
<feature type="domain" description="CRM" evidence="13">
    <location>
        <begin position="56"/>
        <end position="153"/>
    </location>
</feature>
<comment type="caution">
    <text evidence="14">The sequence shown here is derived from an EMBL/GenBank/DDBJ whole genome shotgun (WGS) entry which is preliminary data.</text>
</comment>
<name>A0AAD6Q8C5_9ROSI</name>
<dbReference type="PANTHER" id="PTHR31846">
    <property type="entry name" value="CRS1 / YHBY (CRM) DOMAIN-CONTAINING PROTEIN"/>
    <property type="match status" value="1"/>
</dbReference>
<organism evidence="14 15">
    <name type="scientific">Populus alba x Populus x berolinensis</name>
    <dbReference type="NCBI Taxonomy" id="444605"/>
    <lineage>
        <taxon>Eukaryota</taxon>
        <taxon>Viridiplantae</taxon>
        <taxon>Streptophyta</taxon>
        <taxon>Embryophyta</taxon>
        <taxon>Tracheophyta</taxon>
        <taxon>Spermatophyta</taxon>
        <taxon>Magnoliopsida</taxon>
        <taxon>eudicotyledons</taxon>
        <taxon>Gunneridae</taxon>
        <taxon>Pentapetalae</taxon>
        <taxon>rosids</taxon>
        <taxon>fabids</taxon>
        <taxon>Malpighiales</taxon>
        <taxon>Salicaceae</taxon>
        <taxon>Saliceae</taxon>
        <taxon>Populus</taxon>
    </lineage>
</organism>
<dbReference type="Gene3D" id="3.30.110.60">
    <property type="entry name" value="YhbY-like"/>
    <property type="match status" value="2"/>
</dbReference>
<dbReference type="InterPro" id="IPR045278">
    <property type="entry name" value="CRS1/CFM2/CFM3"/>
</dbReference>
<feature type="compositionally biased region" description="Acidic residues" evidence="12">
    <location>
        <begin position="534"/>
        <end position="549"/>
    </location>
</feature>
<keyword evidence="2" id="KW-0150">Chloroplast</keyword>
<keyword evidence="15" id="KW-1185">Reference proteome</keyword>
<dbReference type="Proteomes" id="UP001164929">
    <property type="component" value="Chromosome 10"/>
</dbReference>
<feature type="coiled-coil region" evidence="11">
    <location>
        <begin position="231"/>
        <end position="258"/>
    </location>
</feature>
<dbReference type="Pfam" id="PF01985">
    <property type="entry name" value="CRS1_YhbY"/>
    <property type="match status" value="2"/>
</dbReference>
<keyword evidence="5" id="KW-0677">Repeat</keyword>
<feature type="domain" description="CRM" evidence="13">
    <location>
        <begin position="269"/>
        <end position="397"/>
    </location>
</feature>
<evidence type="ECO:0000259" key="13">
    <source>
        <dbReference type="PROSITE" id="PS51295"/>
    </source>
</evidence>
<protein>
    <recommendedName>
        <fullName evidence="13">CRM domain-containing protein</fullName>
    </recommendedName>
</protein>
<dbReference type="GO" id="GO:0003729">
    <property type="term" value="F:mRNA binding"/>
    <property type="evidence" value="ECO:0007669"/>
    <property type="project" value="InterPro"/>
</dbReference>
<keyword evidence="9" id="KW-0687">Ribonucleoprotein</keyword>
<evidence type="ECO:0000256" key="7">
    <source>
        <dbReference type="ARBA" id="ARBA00022946"/>
    </source>
</evidence>
<evidence type="ECO:0000256" key="1">
    <source>
        <dbReference type="ARBA" id="ARBA00004229"/>
    </source>
</evidence>
<evidence type="ECO:0000256" key="2">
    <source>
        <dbReference type="ARBA" id="ARBA00022528"/>
    </source>
</evidence>
<dbReference type="InterPro" id="IPR001890">
    <property type="entry name" value="RNA-binding_CRM"/>
</dbReference>
<proteinExistence type="predicted"/>
<evidence type="ECO:0000256" key="11">
    <source>
        <dbReference type="SAM" id="Coils"/>
    </source>
</evidence>
<dbReference type="EMBL" id="JAQIZT010000010">
    <property type="protein sequence ID" value="KAJ6981590.1"/>
    <property type="molecule type" value="Genomic_DNA"/>
</dbReference>
<sequence>MDVKYEDEVDKLLDGLGPRYTDWPGLDPLPVDADMLPGVIPGYQPPFRILPYGVRPTLGRQDSTSLRRLARVLPPHFALGRSRQLQGLAVAMIKLWEKSSIVKVALKRGVQLTTSERMAEDIKKLTGGLLLSRNKDFLVFYRGKDFLSPAVTEALLERERLAKSLQDEEEQARLRASALVMPSDEIMEESGIAGSLEETLDADAKWGKRLDDCHKEKIIREAEIVRHASIVRRLEKKLAFAQRKLRRAERALNKVEGFLKPSERQADPESITDEERFMFRKLGLRMKAFLLLGKNKTIFVINPSWILIECNSQVSKTLASGRRGVFDGTVENMHLHWKYRELVKIILKAKSFEQVKKIALALEAESGGVLVSVDKISKGYAIIVYRGKDYQRPSMLRPKNLLTKRKALARSIEIQRSEALQNHVSALEIKVEKIRSEIEQMGFVKDKGDEELYDRLDSAYLTDDDVDDTEDEGDEAYLETYNSENDVDYDDETDSTVHNAHLDTNLLNNVQIQESETEPEDYYGDEASLGTYDSESDDGGGDSETDNILDSESPYKFSM</sequence>
<dbReference type="PANTHER" id="PTHR31846:SF19">
    <property type="entry name" value="CRM-DOMAIN CONTAINING FACTOR CFM3A, CHLOROPLASTIC_MITOCHONDRIAL"/>
    <property type="match status" value="1"/>
</dbReference>
<evidence type="ECO:0000256" key="4">
    <source>
        <dbReference type="ARBA" id="ARBA00022664"/>
    </source>
</evidence>
<dbReference type="FunFam" id="3.30.110.60:FF:000002">
    <property type="entry name" value="CRS2-associated factor 1, chloroplastic"/>
    <property type="match status" value="1"/>
</dbReference>
<keyword evidence="7" id="KW-0809">Transit peptide</keyword>
<dbReference type="InterPro" id="IPR035920">
    <property type="entry name" value="YhbY-like_sf"/>
</dbReference>
<reference evidence="14" key="1">
    <citation type="journal article" date="2023" name="Mol. Ecol. Resour.">
        <title>Chromosome-level genome assembly of a triploid poplar Populus alba 'Berolinensis'.</title>
        <authorList>
            <person name="Chen S."/>
            <person name="Yu Y."/>
            <person name="Wang X."/>
            <person name="Wang S."/>
            <person name="Zhang T."/>
            <person name="Zhou Y."/>
            <person name="He R."/>
            <person name="Meng N."/>
            <person name="Wang Y."/>
            <person name="Liu W."/>
            <person name="Liu Z."/>
            <person name="Liu J."/>
            <person name="Guo Q."/>
            <person name="Huang H."/>
            <person name="Sederoff R.R."/>
            <person name="Wang G."/>
            <person name="Qu G."/>
            <person name="Chen S."/>
        </authorList>
    </citation>
    <scope>NUCLEOTIDE SEQUENCE</scope>
    <source>
        <strain evidence="14">SC-2020</strain>
    </source>
</reference>
<evidence type="ECO:0000256" key="3">
    <source>
        <dbReference type="ARBA" id="ARBA00022640"/>
    </source>
</evidence>
<feature type="compositionally biased region" description="Acidic residues" evidence="12">
    <location>
        <begin position="515"/>
        <end position="524"/>
    </location>
</feature>
<keyword evidence="11" id="KW-0175">Coiled coil</keyword>
<evidence type="ECO:0000256" key="9">
    <source>
        <dbReference type="ARBA" id="ARBA00023274"/>
    </source>
</evidence>
<keyword evidence="3" id="KW-0934">Plastid</keyword>
<gene>
    <name evidence="14" type="ORF">NC653_024859</name>
</gene>
<accession>A0AAD6Q8C5</accession>
<dbReference type="SUPFAM" id="SSF75471">
    <property type="entry name" value="YhbY-like"/>
    <property type="match status" value="2"/>
</dbReference>
<dbReference type="AlphaFoldDB" id="A0AAD6Q8C5"/>
<keyword evidence="4" id="KW-0507">mRNA processing</keyword>
<evidence type="ECO:0000313" key="15">
    <source>
        <dbReference type="Proteomes" id="UP001164929"/>
    </source>
</evidence>
<evidence type="ECO:0000256" key="6">
    <source>
        <dbReference type="ARBA" id="ARBA00022884"/>
    </source>
</evidence>
<dbReference type="GO" id="GO:1990904">
    <property type="term" value="C:ribonucleoprotein complex"/>
    <property type="evidence" value="ECO:0007669"/>
    <property type="project" value="UniProtKB-KW"/>
</dbReference>
<feature type="region of interest" description="Disordered" evidence="12">
    <location>
        <begin position="515"/>
        <end position="559"/>
    </location>
</feature>
<dbReference type="GO" id="GO:0009507">
    <property type="term" value="C:chloroplast"/>
    <property type="evidence" value="ECO:0007669"/>
    <property type="project" value="UniProtKB-SubCell"/>
</dbReference>
<comment type="subcellular location">
    <subcellularLocation>
        <location evidence="1">Plastid</location>
        <location evidence="1">Chloroplast</location>
    </subcellularLocation>
</comment>
<evidence type="ECO:0000313" key="14">
    <source>
        <dbReference type="EMBL" id="KAJ6981590.1"/>
    </source>
</evidence>
<dbReference type="GO" id="GO:0000373">
    <property type="term" value="P:Group II intron splicing"/>
    <property type="evidence" value="ECO:0007669"/>
    <property type="project" value="UniProtKB-ARBA"/>
</dbReference>
<evidence type="ECO:0000256" key="5">
    <source>
        <dbReference type="ARBA" id="ARBA00022737"/>
    </source>
</evidence>
<evidence type="ECO:0000256" key="8">
    <source>
        <dbReference type="ARBA" id="ARBA00023187"/>
    </source>
</evidence>